<dbReference type="PROSITE" id="PS51781">
    <property type="entry name" value="SH3B"/>
    <property type="match status" value="1"/>
</dbReference>
<accession>A0A1I6N1W0</accession>
<organism evidence="3 4">
    <name type="scientific">Yoonia litorea</name>
    <dbReference type="NCBI Taxonomy" id="1123755"/>
    <lineage>
        <taxon>Bacteria</taxon>
        <taxon>Pseudomonadati</taxon>
        <taxon>Pseudomonadota</taxon>
        <taxon>Alphaproteobacteria</taxon>
        <taxon>Rhodobacterales</taxon>
        <taxon>Paracoccaceae</taxon>
        <taxon>Yoonia</taxon>
    </lineage>
</organism>
<evidence type="ECO:0000313" key="4">
    <source>
        <dbReference type="Proteomes" id="UP000198926"/>
    </source>
</evidence>
<evidence type="ECO:0000256" key="1">
    <source>
        <dbReference type="SAM" id="SignalP"/>
    </source>
</evidence>
<evidence type="ECO:0000313" key="3">
    <source>
        <dbReference type="EMBL" id="SFS21933.1"/>
    </source>
</evidence>
<dbReference type="SMART" id="SM00287">
    <property type="entry name" value="SH3b"/>
    <property type="match status" value="1"/>
</dbReference>
<protein>
    <submittedName>
        <fullName evidence="3">SH3 domain-containing protein</fullName>
    </submittedName>
</protein>
<gene>
    <name evidence="3" type="ORF">SAMN05444714_3023</name>
</gene>
<feature type="domain" description="SH3b" evidence="2">
    <location>
        <begin position="146"/>
        <end position="214"/>
    </location>
</feature>
<dbReference type="STRING" id="1123755.SAMN05444714_3023"/>
<keyword evidence="1" id="KW-0732">Signal</keyword>
<proteinExistence type="predicted"/>
<evidence type="ECO:0000259" key="2">
    <source>
        <dbReference type="PROSITE" id="PS51781"/>
    </source>
</evidence>
<dbReference type="EMBL" id="FOZM01000003">
    <property type="protein sequence ID" value="SFS21933.1"/>
    <property type="molecule type" value="Genomic_DNA"/>
</dbReference>
<dbReference type="AlphaFoldDB" id="A0A1I6N1W0"/>
<dbReference type="RefSeq" id="WP_090210177.1">
    <property type="nucleotide sequence ID" value="NZ_FOZM01000003.1"/>
</dbReference>
<dbReference type="InterPro" id="IPR003646">
    <property type="entry name" value="SH3-like_bac-type"/>
</dbReference>
<dbReference type="OrthoDB" id="964913at2"/>
<feature type="signal peptide" evidence="1">
    <location>
        <begin position="1"/>
        <end position="19"/>
    </location>
</feature>
<dbReference type="Proteomes" id="UP000198926">
    <property type="component" value="Unassembled WGS sequence"/>
</dbReference>
<dbReference type="Gene3D" id="2.30.30.40">
    <property type="entry name" value="SH3 Domains"/>
    <property type="match status" value="1"/>
</dbReference>
<feature type="chain" id="PRO_5011648038" evidence="1">
    <location>
        <begin position="20"/>
        <end position="322"/>
    </location>
</feature>
<reference evidence="3 4" key="1">
    <citation type="submission" date="2016-10" db="EMBL/GenBank/DDBJ databases">
        <authorList>
            <person name="de Groot N.N."/>
        </authorList>
    </citation>
    <scope>NUCLEOTIDE SEQUENCE [LARGE SCALE GENOMIC DNA]</scope>
    <source>
        <strain evidence="3 4">DSM 29433</strain>
    </source>
</reference>
<keyword evidence="4" id="KW-1185">Reference proteome</keyword>
<sequence length="322" mass="33742">MRHLLAVLMLFAIPTMATAQDQRREAIPTAPVGEEISLTGTITGAESVDYIVSADQSQIISVDLLRESGSAYFNIQPEGEAVALFVGARDGNVADIPAPNDGAYIIRVYQMRATARRGETADYTLTVGIGAPEFADGLTGGPDYWAVTGLSAGGTLNLRSGPATRYDVVGTLRNGDVLENRGCRLSGETRWCSIRATGSGLTGWVAGQYLSETAPPSLPVTDGDGPIGIGIPFDATGRVSCNVPATAAEATCPFGVIRQGPGNAGVWITLPGRVEQQLLFEDGDLVTGSPSADFTVEKPADTYIVTFGPNRFVIPEAVVFGD</sequence>
<name>A0A1I6N1W0_9RHOB</name>
<dbReference type="Pfam" id="PF08239">
    <property type="entry name" value="SH3_3"/>
    <property type="match status" value="1"/>
</dbReference>
<dbReference type="Gene3D" id="2.60.120.380">
    <property type="match status" value="1"/>
</dbReference>